<feature type="compositionally biased region" description="Basic and acidic residues" evidence="1">
    <location>
        <begin position="8"/>
        <end position="22"/>
    </location>
</feature>
<evidence type="ECO:0000313" key="2">
    <source>
        <dbReference type="EMBL" id="GFE50095.1"/>
    </source>
</evidence>
<accession>A0A640VT71</accession>
<gene>
    <name evidence="2" type="ORF">So717_18480</name>
</gene>
<evidence type="ECO:0000313" key="3">
    <source>
        <dbReference type="Proteomes" id="UP000436522"/>
    </source>
</evidence>
<dbReference type="RefSeq" id="WP_159976457.1">
    <property type="nucleotide sequence ID" value="NZ_BLIV01000003.1"/>
</dbReference>
<feature type="region of interest" description="Disordered" evidence="1">
    <location>
        <begin position="1"/>
        <end position="22"/>
    </location>
</feature>
<name>A0A640VT71_9RHOB</name>
<organism evidence="2 3">
    <name type="scientific">Roseobacter cerasinus</name>
    <dbReference type="NCBI Taxonomy" id="2602289"/>
    <lineage>
        <taxon>Bacteria</taxon>
        <taxon>Pseudomonadati</taxon>
        <taxon>Pseudomonadota</taxon>
        <taxon>Alphaproteobacteria</taxon>
        <taxon>Rhodobacterales</taxon>
        <taxon>Roseobacteraceae</taxon>
        <taxon>Roseobacter</taxon>
    </lineage>
</organism>
<dbReference type="AlphaFoldDB" id="A0A640VT71"/>
<comment type="caution">
    <text evidence="2">The sequence shown here is derived from an EMBL/GenBank/DDBJ whole genome shotgun (WGS) entry which is preliminary data.</text>
</comment>
<reference evidence="2 3" key="1">
    <citation type="submission" date="2019-12" db="EMBL/GenBank/DDBJ databases">
        <title>Roseobacter cerasinus sp. nov., isolated from seawater around aquaculture.</title>
        <authorList>
            <person name="Muramatsu S."/>
            <person name="Takabe Y."/>
            <person name="Mori K."/>
            <person name="Takaichi S."/>
            <person name="Hanada S."/>
        </authorList>
    </citation>
    <scope>NUCLEOTIDE SEQUENCE [LARGE SCALE GENOMIC DNA]</scope>
    <source>
        <strain evidence="2 3">AI77</strain>
    </source>
</reference>
<protein>
    <submittedName>
        <fullName evidence="2">Uncharacterized protein</fullName>
    </submittedName>
</protein>
<dbReference type="EMBL" id="BLIV01000003">
    <property type="protein sequence ID" value="GFE50095.1"/>
    <property type="molecule type" value="Genomic_DNA"/>
</dbReference>
<keyword evidence="3" id="KW-1185">Reference proteome</keyword>
<proteinExistence type="predicted"/>
<dbReference type="Proteomes" id="UP000436522">
    <property type="component" value="Unassembled WGS sequence"/>
</dbReference>
<sequence length="128" mass="14355">MVAAAERSGVEKAPDDPGDPAERGYFERLFIKFRTSSDAELRQVKAGAICIGKIPSKVVFAQELPTMKFDHVSLEKGREALHENTLFIDPDKDPTSWNMHVAMNAILCALEDHTEQLKKVEDMLKARD</sequence>
<evidence type="ECO:0000256" key="1">
    <source>
        <dbReference type="SAM" id="MobiDB-lite"/>
    </source>
</evidence>